<feature type="region of interest" description="Disordered" evidence="1">
    <location>
        <begin position="23"/>
        <end position="46"/>
    </location>
</feature>
<proteinExistence type="predicted"/>
<protein>
    <submittedName>
        <fullName evidence="2">Uncharacterized protein</fullName>
    </submittedName>
</protein>
<dbReference type="AlphaFoldDB" id="Q69UH8"/>
<reference evidence="3" key="2">
    <citation type="journal article" date="2008" name="Nucleic Acids Res.">
        <title>The rice annotation project database (RAP-DB): 2008 update.</title>
        <authorList>
            <consortium name="The rice annotation project (RAP)"/>
        </authorList>
    </citation>
    <scope>GENOME REANNOTATION</scope>
    <source>
        <strain evidence="3">cv. Nipponbare</strain>
    </source>
</reference>
<name>Q69UH8_ORYSJ</name>
<dbReference type="Proteomes" id="UP000000763">
    <property type="component" value="Chromosome 8"/>
</dbReference>
<sequence>MSELGDDGRQRCCRKWTRGQRRAAAGHHLAANGQQQGRRSAEGLEGGPYSVLGYADDAGKWPLLCRRRGDKG</sequence>
<reference evidence="3" key="1">
    <citation type="journal article" date="2005" name="Nature">
        <title>The map-based sequence of the rice genome.</title>
        <authorList>
            <consortium name="International rice genome sequencing project (IRGSP)"/>
            <person name="Matsumoto T."/>
            <person name="Wu J."/>
            <person name="Kanamori H."/>
            <person name="Katayose Y."/>
            <person name="Fujisawa M."/>
            <person name="Namiki N."/>
            <person name="Mizuno H."/>
            <person name="Yamamoto K."/>
            <person name="Antonio B.A."/>
            <person name="Baba T."/>
            <person name="Sakata K."/>
            <person name="Nagamura Y."/>
            <person name="Aoki H."/>
            <person name="Arikawa K."/>
            <person name="Arita K."/>
            <person name="Bito T."/>
            <person name="Chiden Y."/>
            <person name="Fujitsuka N."/>
            <person name="Fukunaka R."/>
            <person name="Hamada M."/>
            <person name="Harada C."/>
            <person name="Hayashi A."/>
            <person name="Hijishita S."/>
            <person name="Honda M."/>
            <person name="Hosokawa S."/>
            <person name="Ichikawa Y."/>
            <person name="Idonuma A."/>
            <person name="Iijima M."/>
            <person name="Ikeda M."/>
            <person name="Ikeno M."/>
            <person name="Ito K."/>
            <person name="Ito S."/>
            <person name="Ito T."/>
            <person name="Ito Y."/>
            <person name="Ito Y."/>
            <person name="Iwabuchi A."/>
            <person name="Kamiya K."/>
            <person name="Karasawa W."/>
            <person name="Kurita K."/>
            <person name="Katagiri S."/>
            <person name="Kikuta A."/>
            <person name="Kobayashi H."/>
            <person name="Kobayashi N."/>
            <person name="Machita K."/>
            <person name="Maehara T."/>
            <person name="Masukawa M."/>
            <person name="Mizubayashi T."/>
            <person name="Mukai Y."/>
            <person name="Nagasaki H."/>
            <person name="Nagata Y."/>
            <person name="Naito S."/>
            <person name="Nakashima M."/>
            <person name="Nakama Y."/>
            <person name="Nakamichi Y."/>
            <person name="Nakamura M."/>
            <person name="Meguro A."/>
            <person name="Negishi M."/>
            <person name="Ohta I."/>
            <person name="Ohta T."/>
            <person name="Okamoto M."/>
            <person name="Ono N."/>
            <person name="Saji S."/>
            <person name="Sakaguchi M."/>
            <person name="Sakai K."/>
            <person name="Shibata M."/>
            <person name="Shimokawa T."/>
            <person name="Song J."/>
            <person name="Takazaki Y."/>
            <person name="Terasawa K."/>
            <person name="Tsugane M."/>
            <person name="Tsuji K."/>
            <person name="Ueda S."/>
            <person name="Waki K."/>
            <person name="Yamagata H."/>
            <person name="Yamamoto M."/>
            <person name="Yamamoto S."/>
            <person name="Yamane H."/>
            <person name="Yoshiki S."/>
            <person name="Yoshihara R."/>
            <person name="Yukawa K."/>
            <person name="Zhong H."/>
            <person name="Yano M."/>
            <person name="Yuan Q."/>
            <person name="Ouyang S."/>
            <person name="Liu J."/>
            <person name="Jones K.M."/>
            <person name="Gansberger K."/>
            <person name="Moffat K."/>
            <person name="Hill J."/>
            <person name="Bera J."/>
            <person name="Fadrosh D."/>
            <person name="Jin S."/>
            <person name="Johri S."/>
            <person name="Kim M."/>
            <person name="Overton L."/>
            <person name="Reardon M."/>
            <person name="Tsitrin T."/>
            <person name="Vuong H."/>
            <person name="Weaver B."/>
            <person name="Ciecko A."/>
            <person name="Tallon L."/>
            <person name="Jackson J."/>
            <person name="Pai G."/>
            <person name="Aken S.V."/>
            <person name="Utterback T."/>
            <person name="Reidmuller S."/>
            <person name="Feldblyum T."/>
            <person name="Hsiao J."/>
            <person name="Zismann V."/>
            <person name="Iobst S."/>
            <person name="de Vazeille A.R."/>
            <person name="Buell C.R."/>
            <person name="Ying K."/>
            <person name="Li Y."/>
            <person name="Lu T."/>
            <person name="Huang Y."/>
            <person name="Zhao Q."/>
            <person name="Feng Q."/>
            <person name="Zhang L."/>
            <person name="Zhu J."/>
            <person name="Weng Q."/>
            <person name="Mu J."/>
            <person name="Lu Y."/>
            <person name="Fan D."/>
            <person name="Liu Y."/>
            <person name="Guan J."/>
            <person name="Zhang Y."/>
            <person name="Yu S."/>
            <person name="Liu X."/>
            <person name="Zhang Y."/>
            <person name="Hong G."/>
            <person name="Han B."/>
            <person name="Choisne N."/>
            <person name="Demange N."/>
            <person name="Orjeda G."/>
            <person name="Samain S."/>
            <person name="Cattolico L."/>
            <person name="Pelletier E."/>
            <person name="Couloux A."/>
            <person name="Segurens B."/>
            <person name="Wincker P."/>
            <person name="D'Hont A."/>
            <person name="Scarpelli C."/>
            <person name="Weissenbach J."/>
            <person name="Salanoubat M."/>
            <person name="Quetier F."/>
            <person name="Yu Y."/>
            <person name="Kim H.R."/>
            <person name="Rambo T."/>
            <person name="Currie J."/>
            <person name="Collura K."/>
            <person name="Luo M."/>
            <person name="Yang T."/>
            <person name="Ammiraju J.S.S."/>
            <person name="Engler F."/>
            <person name="Soderlund C."/>
            <person name="Wing R.A."/>
            <person name="Palmer L.E."/>
            <person name="de la Bastide M."/>
            <person name="Spiegel L."/>
            <person name="Nascimento L."/>
            <person name="Zutavern T."/>
            <person name="O'Shaughnessy A."/>
            <person name="Dike S."/>
            <person name="Dedhia N."/>
            <person name="Preston R."/>
            <person name="Balija V."/>
            <person name="McCombie W.R."/>
            <person name="Chow T."/>
            <person name="Chen H."/>
            <person name="Chung M."/>
            <person name="Chen C."/>
            <person name="Shaw J."/>
            <person name="Wu H."/>
            <person name="Hsiao K."/>
            <person name="Chao Y."/>
            <person name="Chu M."/>
            <person name="Cheng C."/>
            <person name="Hour A."/>
            <person name="Lee P."/>
            <person name="Lin S."/>
            <person name="Lin Y."/>
            <person name="Liou J."/>
            <person name="Liu S."/>
            <person name="Hsing Y."/>
            <person name="Raghuvanshi S."/>
            <person name="Mohanty A."/>
            <person name="Bharti A.K."/>
            <person name="Gaur A."/>
            <person name="Gupta V."/>
            <person name="Kumar D."/>
            <person name="Ravi V."/>
            <person name="Vij S."/>
            <person name="Kapur A."/>
            <person name="Khurana P."/>
            <person name="Khurana P."/>
            <person name="Khurana J.P."/>
            <person name="Tyagi A.K."/>
            <person name="Gaikwad K."/>
            <person name="Singh A."/>
            <person name="Dalal V."/>
            <person name="Srivastava S."/>
            <person name="Dixit A."/>
            <person name="Pal A.K."/>
            <person name="Ghazi I.A."/>
            <person name="Yadav M."/>
            <person name="Pandit A."/>
            <person name="Bhargava A."/>
            <person name="Sureshbabu K."/>
            <person name="Batra K."/>
            <person name="Sharma T.R."/>
            <person name="Mohapatra T."/>
            <person name="Singh N.K."/>
            <person name="Messing J."/>
            <person name="Nelson A.B."/>
            <person name="Fuks G."/>
            <person name="Kavchok S."/>
            <person name="Keizer G."/>
            <person name="Linton E."/>
            <person name="Llaca V."/>
            <person name="Song R."/>
            <person name="Tanyolac B."/>
            <person name="Young S."/>
            <person name="Ho-Il K."/>
            <person name="Hahn J.H."/>
            <person name="Sangsakoo G."/>
            <person name="Vanavichit A."/>
            <person name="de Mattos Luiz.A.T."/>
            <person name="Zimmer P.D."/>
            <person name="Malone G."/>
            <person name="Dellagostin O."/>
            <person name="de Oliveira A.C."/>
            <person name="Bevan M."/>
            <person name="Bancroft I."/>
            <person name="Minx P."/>
            <person name="Cordum H."/>
            <person name="Wilson R."/>
            <person name="Cheng Z."/>
            <person name="Jin W."/>
            <person name="Jiang J."/>
            <person name="Leong S.A."/>
            <person name="Iwama H."/>
            <person name="Gojobori T."/>
            <person name="Itoh T."/>
            <person name="Niimura Y."/>
            <person name="Fujii Y."/>
            <person name="Habara T."/>
            <person name="Sakai H."/>
            <person name="Sato Y."/>
            <person name="Wilson G."/>
            <person name="Kumar K."/>
            <person name="McCouch S."/>
            <person name="Juretic N."/>
            <person name="Hoen D."/>
            <person name="Wright S."/>
            <person name="Bruskiewich R."/>
            <person name="Bureau T."/>
            <person name="Miyao A."/>
            <person name="Hirochika H."/>
            <person name="Nishikawa T."/>
            <person name="Kadowaki K."/>
            <person name="Sugiura M."/>
            <person name="Burr B."/>
            <person name="Sasaki T."/>
        </authorList>
    </citation>
    <scope>NUCLEOTIDE SEQUENCE [LARGE SCALE GENOMIC DNA]</scope>
    <source>
        <strain evidence="3">cv. Nipponbare</strain>
    </source>
</reference>
<evidence type="ECO:0000313" key="3">
    <source>
        <dbReference type="Proteomes" id="UP000000763"/>
    </source>
</evidence>
<gene>
    <name evidence="2" type="primary">P0470F10.22</name>
</gene>
<organism evidence="2 3">
    <name type="scientific">Oryza sativa subsp. japonica</name>
    <name type="common">Rice</name>
    <dbReference type="NCBI Taxonomy" id="39947"/>
    <lineage>
        <taxon>Eukaryota</taxon>
        <taxon>Viridiplantae</taxon>
        <taxon>Streptophyta</taxon>
        <taxon>Embryophyta</taxon>
        <taxon>Tracheophyta</taxon>
        <taxon>Spermatophyta</taxon>
        <taxon>Magnoliopsida</taxon>
        <taxon>Liliopsida</taxon>
        <taxon>Poales</taxon>
        <taxon>Poaceae</taxon>
        <taxon>BOP clade</taxon>
        <taxon>Oryzoideae</taxon>
        <taxon>Oryzeae</taxon>
        <taxon>Oryzinae</taxon>
        <taxon>Oryza</taxon>
        <taxon>Oryza sativa</taxon>
    </lineage>
</organism>
<accession>Q69UH8</accession>
<dbReference type="EMBL" id="AP004562">
    <property type="protein sequence ID" value="BAD33102.1"/>
    <property type="molecule type" value="Genomic_DNA"/>
</dbReference>
<evidence type="ECO:0000313" key="2">
    <source>
        <dbReference type="EMBL" id="BAD33102.1"/>
    </source>
</evidence>
<evidence type="ECO:0000256" key="1">
    <source>
        <dbReference type="SAM" id="MobiDB-lite"/>
    </source>
</evidence>